<accession>A0ABP8GPC5</accession>
<feature type="domain" description="Antitoxin SocA-like Panacea" evidence="1">
    <location>
        <begin position="32"/>
        <end position="131"/>
    </location>
</feature>
<comment type="caution">
    <text evidence="2">The sequence shown here is derived from an EMBL/GenBank/DDBJ whole genome shotgun (WGS) entry which is preliminary data.</text>
</comment>
<dbReference type="Pfam" id="PF13274">
    <property type="entry name" value="SocA_Panacea"/>
    <property type="match status" value="1"/>
</dbReference>
<evidence type="ECO:0000313" key="3">
    <source>
        <dbReference type="Proteomes" id="UP001500582"/>
    </source>
</evidence>
<protein>
    <submittedName>
        <fullName evidence="2">Panacea domain-containing protein</fullName>
    </submittedName>
</protein>
<evidence type="ECO:0000259" key="1">
    <source>
        <dbReference type="Pfam" id="PF13274"/>
    </source>
</evidence>
<evidence type="ECO:0000313" key="2">
    <source>
        <dbReference type="EMBL" id="GAA4327898.1"/>
    </source>
</evidence>
<dbReference type="EMBL" id="BAABFT010000008">
    <property type="protein sequence ID" value="GAA4327898.1"/>
    <property type="molecule type" value="Genomic_DNA"/>
</dbReference>
<dbReference type="InterPro" id="IPR025272">
    <property type="entry name" value="SocA_Panacea"/>
</dbReference>
<keyword evidence="3" id="KW-1185">Reference proteome</keyword>
<name>A0ABP8GPC5_9SPHI</name>
<proteinExistence type="predicted"/>
<dbReference type="Proteomes" id="UP001500582">
    <property type="component" value="Unassembled WGS sequence"/>
</dbReference>
<dbReference type="RefSeq" id="WP_345212100.1">
    <property type="nucleotide sequence ID" value="NZ_BAABFT010000008.1"/>
</dbReference>
<sequence>MNLSTQISPISISNFFVNKAISEGVELTPMKLLKLVYLAHGWHLGLNNATPLISEAVQAWKFGPVINSVYHDFKSFKDSQITSLGFDPTTLTYPILSDTQKTPLLLKVWDVYKNWTGLELSALTHEDGSPWDTVWNKQGGKNKQGAIIPNDLIADYYMKKSGKSNG</sequence>
<reference evidence="3" key="1">
    <citation type="journal article" date="2019" name="Int. J. Syst. Evol. Microbiol.">
        <title>The Global Catalogue of Microorganisms (GCM) 10K type strain sequencing project: providing services to taxonomists for standard genome sequencing and annotation.</title>
        <authorList>
            <consortium name="The Broad Institute Genomics Platform"/>
            <consortium name="The Broad Institute Genome Sequencing Center for Infectious Disease"/>
            <person name="Wu L."/>
            <person name="Ma J."/>
        </authorList>
    </citation>
    <scope>NUCLEOTIDE SEQUENCE [LARGE SCALE GENOMIC DNA]</scope>
    <source>
        <strain evidence="3">JCM 17705</strain>
    </source>
</reference>
<gene>
    <name evidence="2" type="ORF">GCM10023149_31630</name>
</gene>
<organism evidence="2 3">
    <name type="scientific">Mucilaginibacter gynuensis</name>
    <dbReference type="NCBI Taxonomy" id="1302236"/>
    <lineage>
        <taxon>Bacteria</taxon>
        <taxon>Pseudomonadati</taxon>
        <taxon>Bacteroidota</taxon>
        <taxon>Sphingobacteriia</taxon>
        <taxon>Sphingobacteriales</taxon>
        <taxon>Sphingobacteriaceae</taxon>
        <taxon>Mucilaginibacter</taxon>
    </lineage>
</organism>